<dbReference type="SMART" id="SM00967">
    <property type="entry name" value="SpoU_sub_bind"/>
    <property type="match status" value="1"/>
</dbReference>
<protein>
    <submittedName>
        <fullName evidence="5">23S rRNA (Guanosine(2251)-2'-O)-methyltransferase</fullName>
        <ecNumber evidence="5">2.1.1.185</ecNumber>
    </submittedName>
</protein>
<sequence length="275" mass="29222">MASSKHHNAPQKRWSKNKHRPRTDSGSDPKFDPGAGTDLVYGLHSVTAALENPNRAFRSVMATKNASAKLQTLLAKRNIAPQIVLPRDLDKICGPEAVHQGIIAKLVPLARLDMIDIEARGIVVLLDQITDPHNVGAILRSCAAFNVQAMITTGRNSPQGSAIVGKTASGGQEHVPIIEVTNLSRAMDQLKKLNFTLIGLDSEADNTIGGLNIPAPLALVLGAEGKGLRHKTRQNVDIMARLDMPGAIKSLNVSNAAAVCLYALHTAIGTPGDRG</sequence>
<organism evidence="5">
    <name type="scientific">hydrothermal vent metagenome</name>
    <dbReference type="NCBI Taxonomy" id="652676"/>
    <lineage>
        <taxon>unclassified sequences</taxon>
        <taxon>metagenomes</taxon>
        <taxon>ecological metagenomes</taxon>
    </lineage>
</organism>
<feature type="domain" description="RNA 2-O ribose methyltransferase substrate binding" evidence="4">
    <location>
        <begin position="39"/>
        <end position="112"/>
    </location>
</feature>
<dbReference type="Pfam" id="PF00588">
    <property type="entry name" value="SpoU_methylase"/>
    <property type="match status" value="1"/>
</dbReference>
<dbReference type="Gene3D" id="3.30.1330.30">
    <property type="match status" value="1"/>
</dbReference>
<proteinExistence type="predicted"/>
<evidence type="ECO:0000256" key="2">
    <source>
        <dbReference type="ARBA" id="ARBA00022679"/>
    </source>
</evidence>
<dbReference type="InterPro" id="IPR029026">
    <property type="entry name" value="tRNA_m1G_MTases_N"/>
</dbReference>
<dbReference type="EMBL" id="UOEC01000023">
    <property type="protein sequence ID" value="VAV87101.1"/>
    <property type="molecule type" value="Genomic_DNA"/>
</dbReference>
<dbReference type="GO" id="GO:0003723">
    <property type="term" value="F:RNA binding"/>
    <property type="evidence" value="ECO:0007669"/>
    <property type="project" value="InterPro"/>
</dbReference>
<feature type="compositionally biased region" description="Basic and acidic residues" evidence="3">
    <location>
        <begin position="22"/>
        <end position="31"/>
    </location>
</feature>
<evidence type="ECO:0000313" key="5">
    <source>
        <dbReference type="EMBL" id="VAV87101.1"/>
    </source>
</evidence>
<dbReference type="AlphaFoldDB" id="A0A3B0R4N7"/>
<dbReference type="GO" id="GO:0006396">
    <property type="term" value="P:RNA processing"/>
    <property type="evidence" value="ECO:0007669"/>
    <property type="project" value="InterPro"/>
</dbReference>
<dbReference type="CDD" id="cd18103">
    <property type="entry name" value="SpoU-like_RlmB"/>
    <property type="match status" value="1"/>
</dbReference>
<dbReference type="NCBIfam" id="TIGR00186">
    <property type="entry name" value="rRNA_methyl_3"/>
    <property type="match status" value="1"/>
</dbReference>
<dbReference type="PANTHER" id="PTHR46429:SF1">
    <property type="entry name" value="23S RRNA (GUANOSINE-2'-O-)-METHYLTRANSFERASE RLMB"/>
    <property type="match status" value="1"/>
</dbReference>
<keyword evidence="1 5" id="KW-0489">Methyltransferase</keyword>
<dbReference type="GO" id="GO:0032259">
    <property type="term" value="P:methylation"/>
    <property type="evidence" value="ECO:0007669"/>
    <property type="project" value="UniProtKB-KW"/>
</dbReference>
<dbReference type="SUPFAM" id="SSF55315">
    <property type="entry name" value="L30e-like"/>
    <property type="match status" value="1"/>
</dbReference>
<evidence type="ECO:0000259" key="4">
    <source>
        <dbReference type="SMART" id="SM00967"/>
    </source>
</evidence>
<dbReference type="InterPro" id="IPR029064">
    <property type="entry name" value="Ribosomal_eL30-like_sf"/>
</dbReference>
<dbReference type="SUPFAM" id="SSF75217">
    <property type="entry name" value="alpha/beta knot"/>
    <property type="match status" value="1"/>
</dbReference>
<dbReference type="InterPro" id="IPR001537">
    <property type="entry name" value="SpoU_MeTrfase"/>
</dbReference>
<dbReference type="InterPro" id="IPR004441">
    <property type="entry name" value="rRNA_MeTrfase_TrmH"/>
</dbReference>
<accession>A0A3B0R4N7</accession>
<gene>
    <name evidence="5" type="ORF">MNBD_ALPHA08-385</name>
</gene>
<dbReference type="EC" id="2.1.1.185" evidence="5"/>
<dbReference type="Gene3D" id="3.40.1280.10">
    <property type="match status" value="1"/>
</dbReference>
<dbReference type="GO" id="GO:0005829">
    <property type="term" value="C:cytosol"/>
    <property type="evidence" value="ECO:0007669"/>
    <property type="project" value="TreeGrafter"/>
</dbReference>
<evidence type="ECO:0000256" key="1">
    <source>
        <dbReference type="ARBA" id="ARBA00022603"/>
    </source>
</evidence>
<reference evidence="5" key="1">
    <citation type="submission" date="2018-06" db="EMBL/GenBank/DDBJ databases">
        <authorList>
            <person name="Zhirakovskaya E."/>
        </authorList>
    </citation>
    <scope>NUCLEOTIDE SEQUENCE</scope>
</reference>
<dbReference type="Pfam" id="PF08032">
    <property type="entry name" value="SpoU_sub_bind"/>
    <property type="match status" value="1"/>
</dbReference>
<dbReference type="InterPro" id="IPR029028">
    <property type="entry name" value="Alpha/beta_knot_MTases"/>
</dbReference>
<evidence type="ECO:0000256" key="3">
    <source>
        <dbReference type="SAM" id="MobiDB-lite"/>
    </source>
</evidence>
<dbReference type="GO" id="GO:0008173">
    <property type="term" value="F:RNA methyltransferase activity"/>
    <property type="evidence" value="ECO:0007669"/>
    <property type="project" value="InterPro"/>
</dbReference>
<name>A0A3B0R4N7_9ZZZZ</name>
<dbReference type="PANTHER" id="PTHR46429">
    <property type="entry name" value="23S RRNA (GUANOSINE-2'-O-)-METHYLTRANSFERASE RLMB"/>
    <property type="match status" value="1"/>
</dbReference>
<feature type="compositionally biased region" description="Basic residues" evidence="3">
    <location>
        <begin position="1"/>
        <end position="21"/>
    </location>
</feature>
<dbReference type="InterPro" id="IPR013123">
    <property type="entry name" value="SpoU_subst-bd"/>
</dbReference>
<keyword evidence="2 5" id="KW-0808">Transferase</keyword>
<feature type="region of interest" description="Disordered" evidence="3">
    <location>
        <begin position="1"/>
        <end position="33"/>
    </location>
</feature>